<dbReference type="GO" id="GO:0042274">
    <property type="term" value="P:ribosomal small subunit biogenesis"/>
    <property type="evidence" value="ECO:0007669"/>
    <property type="project" value="UniProtKB-UniRule"/>
</dbReference>
<keyword evidence="1 5" id="KW-0963">Cytoplasm</keyword>
<evidence type="ECO:0000313" key="9">
    <source>
        <dbReference type="Proteomes" id="UP000033187"/>
    </source>
</evidence>
<dbReference type="EMBL" id="LN829119">
    <property type="protein sequence ID" value="CPR16960.1"/>
    <property type="molecule type" value="Genomic_DNA"/>
</dbReference>
<dbReference type="Gene3D" id="2.30.30.240">
    <property type="entry name" value="PRC-barrel domain"/>
    <property type="match status" value="1"/>
</dbReference>
<evidence type="ECO:0000256" key="5">
    <source>
        <dbReference type="HAMAP-Rule" id="MF_00014"/>
    </source>
</evidence>
<keyword evidence="3 5" id="KW-0698">rRNA processing</keyword>
<reference evidence="9" key="1">
    <citation type="submission" date="2015-02" db="EMBL/GenBank/DDBJ databases">
        <authorList>
            <person name="Chooi Y.-H."/>
        </authorList>
    </citation>
    <scope>NUCLEOTIDE SEQUENCE [LARGE SCALE GENOMIC DNA]</scope>
    <source>
        <strain evidence="9">strain Y</strain>
    </source>
</reference>
<keyword evidence="4 5" id="KW-0143">Chaperone</keyword>
<sequence>MTKSAGRVLLGRIRGAHGIRGDVLVHSFTELPEAIGDYGELTDCDGGRALRLKVQRVTPKGVIARVTGVSDRTAADALKGAELWVDRGQLPDAEPGEFYYEDLAGLKAFDRDGAQFGEVVGVENYGAGDLLEIRLNGVRRTELVPFSEAFVPEVDISAGKVIVAWPLEFEIANEAKDSDENE</sequence>
<dbReference type="InterPro" id="IPR011961">
    <property type="entry name" value="RimM"/>
</dbReference>
<dbReference type="NCBIfam" id="TIGR02273">
    <property type="entry name" value="16S_RimM"/>
    <property type="match status" value="1"/>
</dbReference>
<dbReference type="InterPro" id="IPR009000">
    <property type="entry name" value="Transl_B-barrel_sf"/>
</dbReference>
<dbReference type="Gene3D" id="2.40.30.60">
    <property type="entry name" value="RimM"/>
    <property type="match status" value="1"/>
</dbReference>
<comment type="domain">
    <text evidence="5">The PRC barrel domain binds ribosomal protein uS19.</text>
</comment>
<dbReference type="GO" id="GO:0005737">
    <property type="term" value="C:cytoplasm"/>
    <property type="evidence" value="ECO:0007669"/>
    <property type="project" value="UniProtKB-SubCell"/>
</dbReference>
<evidence type="ECO:0000313" key="8">
    <source>
        <dbReference type="EMBL" id="CPR16960.1"/>
    </source>
</evidence>
<dbReference type="InterPro" id="IPR002676">
    <property type="entry name" value="RimM_N"/>
</dbReference>
<dbReference type="InterPro" id="IPR056792">
    <property type="entry name" value="PRC_RimM"/>
</dbReference>
<name>A0A0D6JCA1_9HYPH</name>
<protein>
    <recommendedName>
        <fullName evidence="5">Ribosome maturation factor RimM</fullName>
    </recommendedName>
</protein>
<keyword evidence="2 5" id="KW-0690">Ribosome biogenesis</keyword>
<gene>
    <name evidence="5 8" type="primary">rimM</name>
    <name evidence="8" type="ORF">YBN1229_v1_1042</name>
</gene>
<dbReference type="KEGG" id="fil:BN1229_v1_1038"/>
<feature type="domain" description="Ribosome maturation factor RimM PRC barrel" evidence="7">
    <location>
        <begin position="101"/>
        <end position="168"/>
    </location>
</feature>
<comment type="function">
    <text evidence="5">An accessory protein needed during the final step in the assembly of 30S ribosomal subunit, possibly for assembly of the head region. Essential for efficient processing of 16S rRNA. May be needed both before and after RbfA during the maturation of 16S rRNA. It has affinity for free ribosomal 30S subunits but not for 70S ribosomes.</text>
</comment>
<organism evidence="8 9">
    <name type="scientific">Candidatus Filomicrobium marinum</name>
    <dbReference type="NCBI Taxonomy" id="1608628"/>
    <lineage>
        <taxon>Bacteria</taxon>
        <taxon>Pseudomonadati</taxon>
        <taxon>Pseudomonadota</taxon>
        <taxon>Alphaproteobacteria</taxon>
        <taxon>Hyphomicrobiales</taxon>
        <taxon>Hyphomicrobiaceae</taxon>
        <taxon>Filomicrobium</taxon>
    </lineage>
</organism>
<dbReference type="PANTHER" id="PTHR33692:SF1">
    <property type="entry name" value="RIBOSOME MATURATION FACTOR RIMM"/>
    <property type="match status" value="1"/>
</dbReference>
<accession>A0A0D6JCA1</accession>
<dbReference type="Proteomes" id="UP000033187">
    <property type="component" value="Chromosome 1"/>
</dbReference>
<comment type="subunit">
    <text evidence="5">Binds ribosomal protein uS19.</text>
</comment>
<dbReference type="InterPro" id="IPR036976">
    <property type="entry name" value="RimM_N_sf"/>
</dbReference>
<evidence type="ECO:0000256" key="4">
    <source>
        <dbReference type="ARBA" id="ARBA00023186"/>
    </source>
</evidence>
<dbReference type="GO" id="GO:0043022">
    <property type="term" value="F:ribosome binding"/>
    <property type="evidence" value="ECO:0007669"/>
    <property type="project" value="InterPro"/>
</dbReference>
<comment type="subcellular location">
    <subcellularLocation>
        <location evidence="5">Cytoplasm</location>
    </subcellularLocation>
</comment>
<dbReference type="PANTHER" id="PTHR33692">
    <property type="entry name" value="RIBOSOME MATURATION FACTOR RIMM"/>
    <property type="match status" value="1"/>
</dbReference>
<evidence type="ECO:0000256" key="2">
    <source>
        <dbReference type="ARBA" id="ARBA00022517"/>
    </source>
</evidence>
<dbReference type="KEGG" id="fiy:BN1229_v1_1042"/>
<dbReference type="Pfam" id="PF24986">
    <property type="entry name" value="PRC_RimM"/>
    <property type="match status" value="1"/>
</dbReference>
<dbReference type="HAMAP" id="MF_00014">
    <property type="entry name" value="Ribosome_mat_RimM"/>
    <property type="match status" value="1"/>
</dbReference>
<proteinExistence type="inferred from homology"/>
<dbReference type="GO" id="GO:0005840">
    <property type="term" value="C:ribosome"/>
    <property type="evidence" value="ECO:0007669"/>
    <property type="project" value="InterPro"/>
</dbReference>
<keyword evidence="9" id="KW-1185">Reference proteome</keyword>
<dbReference type="RefSeq" id="WP_046477096.1">
    <property type="nucleotide sequence ID" value="NZ_LN829118.1"/>
</dbReference>
<dbReference type="Pfam" id="PF01782">
    <property type="entry name" value="RimM"/>
    <property type="match status" value="1"/>
</dbReference>
<evidence type="ECO:0000256" key="3">
    <source>
        <dbReference type="ARBA" id="ARBA00022552"/>
    </source>
</evidence>
<evidence type="ECO:0000259" key="7">
    <source>
        <dbReference type="Pfam" id="PF24986"/>
    </source>
</evidence>
<dbReference type="AlphaFoldDB" id="A0A0D6JCA1"/>
<dbReference type="SUPFAM" id="SSF50447">
    <property type="entry name" value="Translation proteins"/>
    <property type="match status" value="1"/>
</dbReference>
<dbReference type="GO" id="GO:0006364">
    <property type="term" value="P:rRNA processing"/>
    <property type="evidence" value="ECO:0007669"/>
    <property type="project" value="UniProtKB-UniRule"/>
</dbReference>
<evidence type="ECO:0000259" key="6">
    <source>
        <dbReference type="Pfam" id="PF01782"/>
    </source>
</evidence>
<dbReference type="OrthoDB" id="9788191at2"/>
<comment type="similarity">
    <text evidence="5">Belongs to the RimM family.</text>
</comment>
<dbReference type="InterPro" id="IPR011033">
    <property type="entry name" value="PRC_barrel-like_sf"/>
</dbReference>
<dbReference type="SUPFAM" id="SSF50346">
    <property type="entry name" value="PRC-barrel domain"/>
    <property type="match status" value="1"/>
</dbReference>
<evidence type="ECO:0000256" key="1">
    <source>
        <dbReference type="ARBA" id="ARBA00022490"/>
    </source>
</evidence>
<feature type="domain" description="RimM N-terminal" evidence="6">
    <location>
        <begin position="10"/>
        <end position="87"/>
    </location>
</feature>